<feature type="region of interest" description="Disordered" evidence="1">
    <location>
        <begin position="296"/>
        <end position="562"/>
    </location>
</feature>
<feature type="compositionally biased region" description="Polar residues" evidence="1">
    <location>
        <begin position="338"/>
        <end position="364"/>
    </location>
</feature>
<feature type="compositionally biased region" description="Basic residues" evidence="1">
    <location>
        <begin position="464"/>
        <end position="474"/>
    </location>
</feature>
<evidence type="ECO:0000313" key="3">
    <source>
        <dbReference type="Proteomes" id="UP001049176"/>
    </source>
</evidence>
<feature type="region of interest" description="Disordered" evidence="1">
    <location>
        <begin position="583"/>
        <end position="664"/>
    </location>
</feature>
<feature type="compositionally biased region" description="Low complexity" evidence="1">
    <location>
        <begin position="309"/>
        <end position="329"/>
    </location>
</feature>
<keyword evidence="3" id="KW-1185">Reference proteome</keyword>
<feature type="compositionally biased region" description="Low complexity" evidence="1">
    <location>
        <begin position="270"/>
        <end position="284"/>
    </location>
</feature>
<dbReference type="GeneID" id="66073210"/>
<feature type="compositionally biased region" description="Low complexity" evidence="1">
    <location>
        <begin position="650"/>
        <end position="664"/>
    </location>
</feature>
<feature type="compositionally biased region" description="Low complexity" evidence="1">
    <location>
        <begin position="74"/>
        <end position="86"/>
    </location>
</feature>
<gene>
    <name evidence="2" type="ORF">E1B28_004134</name>
</gene>
<name>A0A9P7UY06_9AGAR</name>
<feature type="compositionally biased region" description="Polar residues" evidence="1">
    <location>
        <begin position="590"/>
        <end position="600"/>
    </location>
</feature>
<comment type="caution">
    <text evidence="2">The sequence shown here is derived from an EMBL/GenBank/DDBJ whole genome shotgun (WGS) entry which is preliminary data.</text>
</comment>
<feature type="compositionally biased region" description="Polar residues" evidence="1">
    <location>
        <begin position="235"/>
        <end position="249"/>
    </location>
</feature>
<feature type="compositionally biased region" description="Basic and acidic residues" evidence="1">
    <location>
        <begin position="428"/>
        <end position="443"/>
    </location>
</feature>
<dbReference type="AlphaFoldDB" id="A0A9P7UY06"/>
<feature type="compositionally biased region" description="Polar residues" evidence="1">
    <location>
        <begin position="169"/>
        <end position="187"/>
    </location>
</feature>
<feature type="compositionally biased region" description="Polar residues" evidence="1">
    <location>
        <begin position="204"/>
        <end position="222"/>
    </location>
</feature>
<reference evidence="2" key="1">
    <citation type="journal article" date="2021" name="Genome Biol. Evol.">
        <title>The assembled and annotated genome of the fairy-ring fungus Marasmius oreades.</title>
        <authorList>
            <person name="Hiltunen M."/>
            <person name="Ament-Velasquez S.L."/>
            <person name="Johannesson H."/>
        </authorList>
    </citation>
    <scope>NUCLEOTIDE SEQUENCE</scope>
    <source>
        <strain evidence="2">03SP1</strain>
    </source>
</reference>
<protein>
    <submittedName>
        <fullName evidence="2">Uncharacterized protein</fullName>
    </submittedName>
</protein>
<dbReference type="EMBL" id="CM032182">
    <property type="protein sequence ID" value="KAG7096721.1"/>
    <property type="molecule type" value="Genomic_DNA"/>
</dbReference>
<accession>A0A9P7UY06</accession>
<proteinExistence type="predicted"/>
<feature type="compositionally biased region" description="Low complexity" evidence="1">
    <location>
        <begin position="153"/>
        <end position="165"/>
    </location>
</feature>
<feature type="compositionally biased region" description="Polar residues" evidence="1">
    <location>
        <begin position="475"/>
        <end position="485"/>
    </location>
</feature>
<sequence>MMNLELHVSFPLFSISTFLLNPSALLQSGQPANLVEPDYAHNGDEMHTASQDDDRPSNRFYRFLTSSRSRSRSKQSSSHKVQSHTSELTHNLPSESHSRESTWSSRTSDRGRSSNRSNGKPFTILPSRPLSSTTTATNTTITPSTPKGKKRMAPPASTAPSSSHAEALQENSDLLSTSADPTPNSRASARRKLRNIFGIHSRKPSISSPRAPSPTMSRSLSINRGERPPVPPRSDTFTSHDSSNFTRTQSPDPISSSRPQSPSPIPQSHPDPLTSSVSTTASSASKIDHLTKFFSAGPRSKPLLNPHRSSTTSLSTSPSSSDSILPTVSGPTKHKRASTGTSDSSALSNRRTTPGHSQPRNASSPFRAMAISEGSGVNGTAPRIPQTGPTSSLPRSATTSTRMSHRKDSVDSTHRYRPLVIVDEENEKESPIESPKGKGRELDPSSSRAGKRRGSESSDSRTASRSRNRGHAHQSAKSPKQVNIRTTKHPSFDFERPNWGTGGLLTRSLSGHGQREKANGSDESWANGNGRMKGGESDRRRNVDNTPTPGKGHTSSLGKNAGKRALGVGVSRLVGLAHGPFSFEPAVPSPTFSLKETNTPLGGVESEMETGRKDNKDKRKGEKGTAIKGGDLSRSTSVRSKVTEPDSILTSSTSGGYSRSTGRGRSLDLGLGLSWAPTKVREDVLLPAGTFATRQSHSASSRKTLHRHVEFEERERTKVGQEIAEIFKEVLDENAFIAFKHYVHQFDAHEIPFDGPTGIVARTERLLNKASTLGPEDQRNLTNKLIRVILHNV</sequence>
<feature type="compositionally biased region" description="Polar residues" evidence="1">
    <location>
        <begin position="544"/>
        <end position="558"/>
    </location>
</feature>
<organism evidence="2 3">
    <name type="scientific">Marasmius oreades</name>
    <name type="common">fairy-ring Marasmius</name>
    <dbReference type="NCBI Taxonomy" id="181124"/>
    <lineage>
        <taxon>Eukaryota</taxon>
        <taxon>Fungi</taxon>
        <taxon>Dikarya</taxon>
        <taxon>Basidiomycota</taxon>
        <taxon>Agaricomycotina</taxon>
        <taxon>Agaricomycetes</taxon>
        <taxon>Agaricomycetidae</taxon>
        <taxon>Agaricales</taxon>
        <taxon>Marasmiineae</taxon>
        <taxon>Marasmiaceae</taxon>
        <taxon>Marasmius</taxon>
    </lineage>
</organism>
<evidence type="ECO:0000256" key="1">
    <source>
        <dbReference type="SAM" id="MobiDB-lite"/>
    </source>
</evidence>
<dbReference type="Proteomes" id="UP001049176">
    <property type="component" value="Chromosome 2"/>
</dbReference>
<dbReference type="OrthoDB" id="3260940at2759"/>
<dbReference type="RefSeq" id="XP_043013191.1">
    <property type="nucleotide sequence ID" value="XM_043148591.1"/>
</dbReference>
<dbReference type="KEGG" id="more:E1B28_004134"/>
<evidence type="ECO:0000313" key="2">
    <source>
        <dbReference type="EMBL" id="KAG7096721.1"/>
    </source>
</evidence>
<feature type="compositionally biased region" description="Basic and acidic residues" evidence="1">
    <location>
        <begin position="38"/>
        <end position="57"/>
    </location>
</feature>
<feature type="compositionally biased region" description="Low complexity" evidence="1">
    <location>
        <begin position="250"/>
        <end position="260"/>
    </location>
</feature>
<feature type="region of interest" description="Disordered" evidence="1">
    <location>
        <begin position="36"/>
        <end position="284"/>
    </location>
</feature>
<feature type="compositionally biased region" description="Polar residues" evidence="1">
    <location>
        <begin position="387"/>
        <end position="402"/>
    </location>
</feature>
<feature type="compositionally biased region" description="Low complexity" evidence="1">
    <location>
        <begin position="129"/>
        <end position="146"/>
    </location>
</feature>
<feature type="compositionally biased region" description="Basic and acidic residues" evidence="1">
    <location>
        <begin position="609"/>
        <end position="625"/>
    </location>
</feature>
<feature type="compositionally biased region" description="Basic and acidic residues" evidence="1">
    <location>
        <begin position="533"/>
        <end position="543"/>
    </location>
</feature>